<dbReference type="SUPFAM" id="SSF56219">
    <property type="entry name" value="DNase I-like"/>
    <property type="match status" value="1"/>
</dbReference>
<dbReference type="PANTHER" id="PTHR33776">
    <property type="entry name" value="ENDO/EXONUCLEASE/PHOSPHATASE DOMAIN-CONTAINING PROTEIN"/>
    <property type="match status" value="1"/>
</dbReference>
<accession>A0AAD9QQQ9</accession>
<evidence type="ECO:0000313" key="2">
    <source>
        <dbReference type="EMBL" id="KAK2565754.1"/>
    </source>
</evidence>
<dbReference type="Pfam" id="PF14529">
    <property type="entry name" value="Exo_endo_phos_2"/>
    <property type="match status" value="1"/>
</dbReference>
<proteinExistence type="predicted"/>
<protein>
    <recommendedName>
        <fullName evidence="1">Endonuclease/exonuclease/phosphatase domain-containing protein</fullName>
    </recommendedName>
</protein>
<dbReference type="InterPro" id="IPR036691">
    <property type="entry name" value="Endo/exonu/phosph_ase_sf"/>
</dbReference>
<dbReference type="Proteomes" id="UP001249851">
    <property type="component" value="Unassembled WGS sequence"/>
</dbReference>
<dbReference type="GO" id="GO:0003824">
    <property type="term" value="F:catalytic activity"/>
    <property type="evidence" value="ECO:0007669"/>
    <property type="project" value="InterPro"/>
</dbReference>
<dbReference type="EMBL" id="JARQWQ010000019">
    <property type="protein sequence ID" value="KAK2565754.1"/>
    <property type="molecule type" value="Genomic_DNA"/>
</dbReference>
<comment type="caution">
    <text evidence="2">The sequence shown here is derived from an EMBL/GenBank/DDBJ whole genome shotgun (WGS) entry which is preliminary data.</text>
</comment>
<dbReference type="PANTHER" id="PTHR33776:SF4">
    <property type="entry name" value="ENDONUCLEASE_EXONUCLEASE_PHOSPHATASE DOMAIN-CONTAINING PROTEIN"/>
    <property type="match status" value="1"/>
</dbReference>
<dbReference type="InterPro" id="IPR005135">
    <property type="entry name" value="Endo/exonuclease/phosphatase"/>
</dbReference>
<evidence type="ECO:0000259" key="1">
    <source>
        <dbReference type="Pfam" id="PF14529"/>
    </source>
</evidence>
<reference evidence="2" key="1">
    <citation type="journal article" date="2023" name="G3 (Bethesda)">
        <title>Whole genome assembly and annotation of the endangered Caribbean coral Acropora cervicornis.</title>
        <authorList>
            <person name="Selwyn J.D."/>
            <person name="Vollmer S.V."/>
        </authorList>
    </citation>
    <scope>NUCLEOTIDE SEQUENCE</scope>
    <source>
        <strain evidence="2">K2</strain>
    </source>
</reference>
<evidence type="ECO:0000313" key="3">
    <source>
        <dbReference type="Proteomes" id="UP001249851"/>
    </source>
</evidence>
<dbReference type="AlphaFoldDB" id="A0AAD9QQQ9"/>
<feature type="domain" description="Endonuclease/exonuclease/phosphatase" evidence="1">
    <location>
        <begin position="13"/>
        <end position="121"/>
    </location>
</feature>
<name>A0AAD9QQQ9_ACRCE</name>
<organism evidence="2 3">
    <name type="scientific">Acropora cervicornis</name>
    <name type="common">Staghorn coral</name>
    <dbReference type="NCBI Taxonomy" id="6130"/>
    <lineage>
        <taxon>Eukaryota</taxon>
        <taxon>Metazoa</taxon>
        <taxon>Cnidaria</taxon>
        <taxon>Anthozoa</taxon>
        <taxon>Hexacorallia</taxon>
        <taxon>Scleractinia</taxon>
        <taxon>Astrocoeniina</taxon>
        <taxon>Acroporidae</taxon>
        <taxon>Acropora</taxon>
    </lineage>
</organism>
<dbReference type="Gene3D" id="3.60.10.10">
    <property type="entry name" value="Endonuclease/exonuclease/phosphatase"/>
    <property type="match status" value="1"/>
</dbReference>
<sequence>MTFSATTIVDCMLFGPPNQQVDKFLEDFNNSLAGIESHSDKIILGDFNIDYSSKKKRNANLSDRLKLKGIADHHNIQQIIDFPTCIAEHSESQIDLIFTDNVHKIVDFGVKGFGISDHSMVYCVFKSGVMKGPPKTFEYRRFKSYNKSSFRQDLMNVPWHFVFNIPEDLEGCVRTWNKLFLQVKEDHAPTKTLIFIGNNTVLQEIRSNVKSKSQNRSITATLKTLETTLVIYGKPSKKQYQEAIHAKIM</sequence>
<keyword evidence="3" id="KW-1185">Reference proteome</keyword>
<reference evidence="2" key="2">
    <citation type="journal article" date="2023" name="Science">
        <title>Genomic signatures of disease resistance in endangered staghorn corals.</title>
        <authorList>
            <person name="Vollmer S.V."/>
            <person name="Selwyn J.D."/>
            <person name="Despard B.A."/>
            <person name="Roesel C.L."/>
        </authorList>
    </citation>
    <scope>NUCLEOTIDE SEQUENCE</scope>
    <source>
        <tissue evidence="2">Whole Organism</tissue>
    </source>
</reference>
<gene>
    <name evidence="2" type="ORF">P5673_010935</name>
</gene>